<evidence type="ECO:0000313" key="1">
    <source>
        <dbReference type="EMBL" id="KAK3231407.1"/>
    </source>
</evidence>
<dbReference type="Proteomes" id="UP001281410">
    <property type="component" value="Unassembled WGS sequence"/>
</dbReference>
<comment type="caution">
    <text evidence="1">The sequence shown here is derived from an EMBL/GenBank/DDBJ whole genome shotgun (WGS) entry which is preliminary data.</text>
</comment>
<accession>A0AAE0B7R4</accession>
<keyword evidence="2" id="KW-1185">Reference proteome</keyword>
<protein>
    <submittedName>
        <fullName evidence="1">Uncharacterized protein</fullName>
    </submittedName>
</protein>
<name>A0AAE0B7R4_9ROSI</name>
<dbReference type="PANTHER" id="PTHR33116">
    <property type="entry name" value="REVERSE TRANSCRIPTASE ZINC-BINDING DOMAIN-CONTAINING PROTEIN-RELATED-RELATED"/>
    <property type="match status" value="1"/>
</dbReference>
<evidence type="ECO:0000313" key="2">
    <source>
        <dbReference type="Proteomes" id="UP001281410"/>
    </source>
</evidence>
<proteinExistence type="predicted"/>
<dbReference type="AlphaFoldDB" id="A0AAE0B7R4"/>
<dbReference type="EMBL" id="JANJYJ010000001">
    <property type="protein sequence ID" value="KAK3231407.1"/>
    <property type="molecule type" value="Genomic_DNA"/>
</dbReference>
<sequence length="492" mass="57043">MVRWVVRQLVTKDSCYYQKLKAAKNRLNSLNRSCKVSLVKPNQVEEKLSLIDTKAAADGWTEILRKERFQLLKKLWRSLRREEQSWWQKSRINWLLKGDKNTKFFQCMANGRRRRNAIEEGDRVGILGFHIQMQKASLPITYLGFPLGGNPGSKNFWEPLINRIEKMLAPWKRKFLTKWGRLVLIKAVISSIPNYFLSVFKIPVGVAQRIEKLQRSFLWGDGTLKRKIHAVRWVEVCKSKRNGGLGIWRILDKNKTLLAKWIWRFGREENVLWRRIICSNSRVNQGEISWDWHASKHGSFFVKSIESLFKFGSTSAKVISKGFVTVVGRGDRAKFWYDIIVEGGQLKEAFPRCFALAANKSGVVQDFGVWTGSNQIWSWLIPTRRPPFDWEKDQWNLFLTFLECFPIRRLVSDALAWSFDSKGLFTVGSYRKALDTDQNVGVAVPGFFFFEGFLPSQDGGVLVEVVERQGDGKRHHTQMRNGFKLKHGVPPL</sequence>
<dbReference type="PANTHER" id="PTHR33116:SF75">
    <property type="entry name" value="RIBONUCLEASE H PROTEIN"/>
    <property type="match status" value="1"/>
</dbReference>
<gene>
    <name evidence="1" type="ORF">Dsin_003288</name>
</gene>
<reference evidence="1" key="1">
    <citation type="journal article" date="2023" name="Plant J.">
        <title>Genome sequences and population genomics provide insights into the demographic history, inbreeding, and mutation load of two 'living fossil' tree species of Dipteronia.</title>
        <authorList>
            <person name="Feng Y."/>
            <person name="Comes H.P."/>
            <person name="Chen J."/>
            <person name="Zhu S."/>
            <person name="Lu R."/>
            <person name="Zhang X."/>
            <person name="Li P."/>
            <person name="Qiu J."/>
            <person name="Olsen K.M."/>
            <person name="Qiu Y."/>
        </authorList>
    </citation>
    <scope>NUCLEOTIDE SEQUENCE</scope>
    <source>
        <strain evidence="1">NBL</strain>
    </source>
</reference>
<organism evidence="1 2">
    <name type="scientific">Dipteronia sinensis</name>
    <dbReference type="NCBI Taxonomy" id="43782"/>
    <lineage>
        <taxon>Eukaryota</taxon>
        <taxon>Viridiplantae</taxon>
        <taxon>Streptophyta</taxon>
        <taxon>Embryophyta</taxon>
        <taxon>Tracheophyta</taxon>
        <taxon>Spermatophyta</taxon>
        <taxon>Magnoliopsida</taxon>
        <taxon>eudicotyledons</taxon>
        <taxon>Gunneridae</taxon>
        <taxon>Pentapetalae</taxon>
        <taxon>rosids</taxon>
        <taxon>malvids</taxon>
        <taxon>Sapindales</taxon>
        <taxon>Sapindaceae</taxon>
        <taxon>Hippocastanoideae</taxon>
        <taxon>Acereae</taxon>
        <taxon>Dipteronia</taxon>
    </lineage>
</organism>